<keyword evidence="1" id="KW-1133">Transmembrane helix</keyword>
<sequence length="81" mass="9789">MRNLCVDYFWCSMNWRDLFLFVFVHSLCVFRRVWRSPFRYAMAFPVRSPYMRSSCFWHPCVIVRGSIQILGPTESGCRVRI</sequence>
<comment type="caution">
    <text evidence="2">The sequence shown here is derived from an EMBL/GenBank/DDBJ whole genome shotgun (WGS) entry which is preliminary data.</text>
</comment>
<protein>
    <submittedName>
        <fullName evidence="2">Uncharacterized protein</fullName>
    </submittedName>
</protein>
<name>A0AAN8YF84_SOLBU</name>
<dbReference type="EMBL" id="JBANQN010000006">
    <property type="protein sequence ID" value="KAK6787168.1"/>
    <property type="molecule type" value="Genomic_DNA"/>
</dbReference>
<reference evidence="2 3" key="1">
    <citation type="submission" date="2024-02" db="EMBL/GenBank/DDBJ databases">
        <title>de novo genome assembly of Solanum bulbocastanum strain 11H21.</title>
        <authorList>
            <person name="Hosaka A.J."/>
        </authorList>
    </citation>
    <scope>NUCLEOTIDE SEQUENCE [LARGE SCALE GENOMIC DNA]</scope>
    <source>
        <tissue evidence="2">Young leaves</tissue>
    </source>
</reference>
<keyword evidence="3" id="KW-1185">Reference proteome</keyword>
<keyword evidence="1" id="KW-0472">Membrane</keyword>
<evidence type="ECO:0000313" key="2">
    <source>
        <dbReference type="EMBL" id="KAK6787168.1"/>
    </source>
</evidence>
<evidence type="ECO:0000256" key="1">
    <source>
        <dbReference type="SAM" id="Phobius"/>
    </source>
</evidence>
<evidence type="ECO:0000313" key="3">
    <source>
        <dbReference type="Proteomes" id="UP001371456"/>
    </source>
</evidence>
<keyword evidence="1" id="KW-0812">Transmembrane</keyword>
<accession>A0AAN8YF84</accession>
<dbReference type="Proteomes" id="UP001371456">
    <property type="component" value="Unassembled WGS sequence"/>
</dbReference>
<organism evidence="2 3">
    <name type="scientific">Solanum bulbocastanum</name>
    <name type="common">Wild potato</name>
    <dbReference type="NCBI Taxonomy" id="147425"/>
    <lineage>
        <taxon>Eukaryota</taxon>
        <taxon>Viridiplantae</taxon>
        <taxon>Streptophyta</taxon>
        <taxon>Embryophyta</taxon>
        <taxon>Tracheophyta</taxon>
        <taxon>Spermatophyta</taxon>
        <taxon>Magnoliopsida</taxon>
        <taxon>eudicotyledons</taxon>
        <taxon>Gunneridae</taxon>
        <taxon>Pentapetalae</taxon>
        <taxon>asterids</taxon>
        <taxon>lamiids</taxon>
        <taxon>Solanales</taxon>
        <taxon>Solanaceae</taxon>
        <taxon>Solanoideae</taxon>
        <taxon>Solaneae</taxon>
        <taxon>Solanum</taxon>
    </lineage>
</organism>
<gene>
    <name evidence="2" type="ORF">RDI58_015693</name>
</gene>
<feature type="transmembrane region" description="Helical" evidence="1">
    <location>
        <begin position="18"/>
        <end position="34"/>
    </location>
</feature>
<proteinExistence type="predicted"/>
<dbReference type="AlphaFoldDB" id="A0AAN8YF84"/>